<reference evidence="3 4" key="1">
    <citation type="submission" date="2019-09" db="EMBL/GenBank/DDBJ databases">
        <authorList>
            <person name="Silva M."/>
            <person name="Pereira G."/>
            <person name="Lopes-Da-Costa L."/>
            <person name="Silva E."/>
        </authorList>
    </citation>
    <scope>NUCLEOTIDE SEQUENCE [LARGE SCALE GENOMIC DNA]</scope>
    <source>
        <strain evidence="3 4">FMV-PI01</strain>
    </source>
</reference>
<feature type="domain" description="AAA+ ATPase" evidence="2">
    <location>
        <begin position="32"/>
        <end position="136"/>
    </location>
</feature>
<dbReference type="SUPFAM" id="SSF52540">
    <property type="entry name" value="P-loop containing nucleoside triphosphate hydrolases"/>
    <property type="match status" value="1"/>
</dbReference>
<evidence type="ECO:0000259" key="2">
    <source>
        <dbReference type="SMART" id="SM00382"/>
    </source>
</evidence>
<dbReference type="SMART" id="SM00382">
    <property type="entry name" value="AAA"/>
    <property type="match status" value="1"/>
</dbReference>
<dbReference type="RefSeq" id="WP_154570681.1">
    <property type="nucleotide sequence ID" value="NZ_VWSJ01000012.1"/>
</dbReference>
<dbReference type="Pfam" id="PF13635">
    <property type="entry name" value="DUF4143"/>
    <property type="match status" value="1"/>
</dbReference>
<dbReference type="PANTHER" id="PTHR42990">
    <property type="entry name" value="ATPASE"/>
    <property type="match status" value="1"/>
</dbReference>
<proteinExistence type="predicted"/>
<reference evidence="3 4" key="2">
    <citation type="submission" date="2020-03" db="EMBL/GenBank/DDBJ databases">
        <title>Campylobacter portucalensis sp. nov., a new species of Campylobacter isolated from the reproductive tract of bulls.</title>
        <authorList>
            <person name="Silva M.F."/>
            <person name="Pereira G."/>
            <person name="Carneiro C."/>
            <person name="Hemphill A."/>
            <person name="Mateus L."/>
            <person name="Lopes-Da-Costa L."/>
            <person name="Silva E."/>
        </authorList>
    </citation>
    <scope>NUCLEOTIDE SEQUENCE [LARGE SCALE GENOMIC DNA]</scope>
    <source>
        <strain evidence="3 4">FMV-PI01</strain>
    </source>
</reference>
<keyword evidence="4" id="KW-1185">Reference proteome</keyword>
<dbReference type="PANTHER" id="PTHR42990:SF1">
    <property type="entry name" value="AAA+ ATPASE DOMAIN-CONTAINING PROTEIN"/>
    <property type="match status" value="1"/>
</dbReference>
<evidence type="ECO:0000313" key="3">
    <source>
        <dbReference type="EMBL" id="MSN96414.1"/>
    </source>
</evidence>
<dbReference type="EMBL" id="VWSJ01000012">
    <property type="protein sequence ID" value="MSN96414.1"/>
    <property type="molecule type" value="Genomic_DNA"/>
</dbReference>
<keyword evidence="3" id="KW-0067">ATP-binding</keyword>
<protein>
    <submittedName>
        <fullName evidence="3">ATP-binding protein</fullName>
    </submittedName>
</protein>
<dbReference type="SUPFAM" id="SSF46785">
    <property type="entry name" value="Winged helix' DNA-binding domain"/>
    <property type="match status" value="1"/>
</dbReference>
<dbReference type="GO" id="GO:0005524">
    <property type="term" value="F:ATP binding"/>
    <property type="evidence" value="ECO:0007669"/>
    <property type="project" value="UniProtKB-KW"/>
</dbReference>
<dbReference type="InterPro" id="IPR003593">
    <property type="entry name" value="AAA+_ATPase"/>
</dbReference>
<evidence type="ECO:0000256" key="1">
    <source>
        <dbReference type="ARBA" id="ARBA00023125"/>
    </source>
</evidence>
<dbReference type="InterPro" id="IPR036390">
    <property type="entry name" value="WH_DNA-bd_sf"/>
</dbReference>
<comment type="caution">
    <text evidence="3">The sequence shown here is derived from an EMBL/GenBank/DDBJ whole genome shotgun (WGS) entry which is preliminary data.</text>
</comment>
<organism evidence="3 4">
    <name type="scientific">Campylobacter portucalensis</name>
    <dbReference type="NCBI Taxonomy" id="2608384"/>
    <lineage>
        <taxon>Bacteria</taxon>
        <taxon>Pseudomonadati</taxon>
        <taxon>Campylobacterota</taxon>
        <taxon>Epsilonproteobacteria</taxon>
        <taxon>Campylobacterales</taxon>
        <taxon>Campylobacteraceae</taxon>
        <taxon>Campylobacter</taxon>
    </lineage>
</organism>
<keyword evidence="1" id="KW-0238">DNA-binding</keyword>
<keyword evidence="3" id="KW-0547">Nucleotide-binding</keyword>
<name>A0A6L5WH90_9BACT</name>
<dbReference type="Gene3D" id="3.40.50.300">
    <property type="entry name" value="P-loop containing nucleotide triphosphate hydrolases"/>
    <property type="match status" value="1"/>
</dbReference>
<gene>
    <name evidence="3" type="ORF">F1B92_04335</name>
</gene>
<accession>A0A6L5WH90</accession>
<dbReference type="InterPro" id="IPR027417">
    <property type="entry name" value="P-loop_NTPase"/>
</dbReference>
<sequence>MDFTRFFNEQQNYLRKVKLDFTRYLYDYIDFNEQAMMIIGQRGVGKTTLILQYLKQNFQTSQKALYVSMDNPLFSVISFYEFALDFEKIGGEILLIDEIHKLKNWSSHIKTVIDQSNLKLIITGSSMLELDIKGADLSRRVVKYYLNIMSFREFLSLNLKDNFPKYSLDEILTNHYEIAVSLTSKFKPLAYFKDYLSYGAYPFATDKISFHSKLMNVINQVLQTDIPYVCSLNYANIDKLKKLLFLLSQSVPFSLNISELARACEISRPTLIEYLKYMQSAGLIINLYNKNRGYNAILKPDKIYLSNTNLAYALSSAPNIGNLRESFFVSQISAYADGKFKNNFIMLNKSGDFIVDDKFIFEIGGAKKSFNQIKDIPNSYIVADDIEIGSGNKIPLWLFGFLY</sequence>
<dbReference type="AlphaFoldDB" id="A0A6L5WH90"/>
<dbReference type="InterPro" id="IPR041682">
    <property type="entry name" value="AAA_14"/>
</dbReference>
<dbReference type="InterPro" id="IPR025420">
    <property type="entry name" value="DUF4143"/>
</dbReference>
<dbReference type="Proteomes" id="UP000476338">
    <property type="component" value="Unassembled WGS sequence"/>
</dbReference>
<evidence type="ECO:0000313" key="4">
    <source>
        <dbReference type="Proteomes" id="UP000476338"/>
    </source>
</evidence>
<dbReference type="CDD" id="cd00009">
    <property type="entry name" value="AAA"/>
    <property type="match status" value="1"/>
</dbReference>
<dbReference type="GO" id="GO:0003677">
    <property type="term" value="F:DNA binding"/>
    <property type="evidence" value="ECO:0007669"/>
    <property type="project" value="UniProtKB-KW"/>
</dbReference>
<dbReference type="Pfam" id="PF13173">
    <property type="entry name" value="AAA_14"/>
    <property type="match status" value="1"/>
</dbReference>